<evidence type="ECO:0000313" key="3">
    <source>
        <dbReference type="EMBL" id="NML64596.1"/>
    </source>
</evidence>
<feature type="signal peptide" evidence="1">
    <location>
        <begin position="1"/>
        <end position="22"/>
    </location>
</feature>
<protein>
    <submittedName>
        <fullName evidence="3">DUF4097 domain-containing protein</fullName>
    </submittedName>
</protein>
<comment type="caution">
    <text evidence="3">The sequence shown here is derived from an EMBL/GenBank/DDBJ whole genome shotgun (WGS) entry which is preliminary data.</text>
</comment>
<evidence type="ECO:0000259" key="2">
    <source>
        <dbReference type="Pfam" id="PF13349"/>
    </source>
</evidence>
<dbReference type="RefSeq" id="WP_169529883.1">
    <property type="nucleotide sequence ID" value="NZ_JABBGH010000001.1"/>
</dbReference>
<dbReference type="EMBL" id="JABBGH010000001">
    <property type="protein sequence ID" value="NML64596.1"/>
    <property type="molecule type" value="Genomic_DNA"/>
</dbReference>
<proteinExistence type="predicted"/>
<dbReference type="Pfam" id="PF13349">
    <property type="entry name" value="DUF4097"/>
    <property type="match status" value="1"/>
</dbReference>
<organism evidence="3 4">
    <name type="scientific">Hymenobacter polaris</name>
    <dbReference type="NCBI Taxonomy" id="2682546"/>
    <lineage>
        <taxon>Bacteria</taxon>
        <taxon>Pseudomonadati</taxon>
        <taxon>Bacteroidota</taxon>
        <taxon>Cytophagia</taxon>
        <taxon>Cytophagales</taxon>
        <taxon>Hymenobacteraceae</taxon>
        <taxon>Hymenobacter</taxon>
    </lineage>
</organism>
<gene>
    <name evidence="3" type="ORF">HHL22_05195</name>
</gene>
<name>A0A7Y0AC31_9BACT</name>
<dbReference type="AlphaFoldDB" id="A0A7Y0AC31"/>
<keyword evidence="4" id="KW-1185">Reference proteome</keyword>
<feature type="domain" description="DUF4097" evidence="2">
    <location>
        <begin position="76"/>
        <end position="237"/>
    </location>
</feature>
<feature type="chain" id="PRO_5031017972" evidence="1">
    <location>
        <begin position="23"/>
        <end position="268"/>
    </location>
</feature>
<evidence type="ECO:0000256" key="1">
    <source>
        <dbReference type="SAM" id="SignalP"/>
    </source>
</evidence>
<dbReference type="InterPro" id="IPR025164">
    <property type="entry name" value="Toastrack_DUF4097"/>
</dbReference>
<sequence length="268" mass="28874">MKSLLLTFLLLPALGAAQLAQAQRLVTQTAPLAAGQAVALELKYAHQIRVRPGTGKELTVKAQVTIADHDLDQTYDLAVTTTSTEVQVEEKLDKEQIARYWKHSWRDGNDGRHTDGDNALRIDYEITLPAATPLTLRTVSGDIDAQDLTGAVTVKSISGRLQLAGLSGPVQARAISGDIRLTGLPGRAPVSAESISGNVDASWPPTREAELTLKSLTGEVYADSAVTFSNRRERRYVGYSLRGHTGRAEGGPLVSLSSISGDVFFRQR</sequence>
<evidence type="ECO:0000313" key="4">
    <source>
        <dbReference type="Proteomes" id="UP000559626"/>
    </source>
</evidence>
<reference evidence="3 4" key="1">
    <citation type="submission" date="2020-04" db="EMBL/GenBank/DDBJ databases">
        <title>Hymenobacter polaris sp. nov., isolated from Arctic soil.</title>
        <authorList>
            <person name="Dahal R.H."/>
        </authorList>
    </citation>
    <scope>NUCLEOTIDE SEQUENCE [LARGE SCALE GENOMIC DNA]</scope>
    <source>
        <strain evidence="3 4">RP-2-7</strain>
    </source>
</reference>
<keyword evidence="1" id="KW-0732">Signal</keyword>
<dbReference type="Proteomes" id="UP000559626">
    <property type="component" value="Unassembled WGS sequence"/>
</dbReference>
<accession>A0A7Y0AC31</accession>